<feature type="transmembrane region" description="Helical" evidence="1">
    <location>
        <begin position="229"/>
        <end position="250"/>
    </location>
</feature>
<keyword evidence="3" id="KW-1185">Reference proteome</keyword>
<feature type="transmembrane region" description="Helical" evidence="1">
    <location>
        <begin position="326"/>
        <end position="350"/>
    </location>
</feature>
<evidence type="ECO:0000313" key="2">
    <source>
        <dbReference type="EMBL" id="SDR02438.1"/>
    </source>
</evidence>
<dbReference type="AlphaFoldDB" id="A0A1H1FNU8"/>
<feature type="transmembrane region" description="Helical" evidence="1">
    <location>
        <begin position="21"/>
        <end position="49"/>
    </location>
</feature>
<gene>
    <name evidence="2" type="ORF">SAMN04489742_3551</name>
</gene>
<dbReference type="STRING" id="37928.SAMN04489742_3551"/>
<dbReference type="KEGG" id="acry:AC20117_21600"/>
<feature type="transmembrane region" description="Helical" evidence="1">
    <location>
        <begin position="172"/>
        <end position="192"/>
    </location>
</feature>
<dbReference type="Proteomes" id="UP000181917">
    <property type="component" value="Unassembled WGS sequence"/>
</dbReference>
<keyword evidence="1" id="KW-0472">Membrane</keyword>
<feature type="transmembrane region" description="Helical" evidence="1">
    <location>
        <begin position="449"/>
        <end position="474"/>
    </location>
</feature>
<dbReference type="OrthoDB" id="3261041at2"/>
<dbReference type="EMBL" id="FNKH01000002">
    <property type="protein sequence ID" value="SDR02438.1"/>
    <property type="molecule type" value="Genomic_DNA"/>
</dbReference>
<sequence length="523" mass="55034">MVAHLVRLKLTLLRNGFKRSPWQLVGVILGGLYALGVLVLLIAGLVLLATHEPGIGRMAVILGGAAAFLGWALIPMVATGVDMTLDPARFVTFAVPMRQLLLGLAIGGVIGIPCLVTLLAALGQAAMWWRQPVAMVAAIPCAAVAVLTCIVLSRLTTSASTTLASSRRFKDLSGIIGIIPLMLLGPIIIGVTEGLQSSRDFLPSLADTLAWTPLGSIWAVPGDLALGNWGVAAARFAIGAAFLALIAWLWKISLARALVTPPYNSVTRRAAGRLGFFSRFPATPTGAVAARALTYWFKDPRYGASLISVPLIPVVMFFAFSQGGDFGFMMWLGPIMAFLLAFGISADISYDNTAFALHLTTGVSGLADRAGRVLACAVFALPVTLVFAVVPFFWLAGWELLPGVLGLSLGTLLTGFGLSSVVSARYTYNVPLPGESPFKTPPGSTTRMMIVQMGGMAVQLLLVLPEAGLLLAAMLTGDAIWSWAALAVGLVLGAVLLFVGLRAGGKWYDRRAPELLQAVAVNK</sequence>
<evidence type="ECO:0000256" key="1">
    <source>
        <dbReference type="SAM" id="Phobius"/>
    </source>
</evidence>
<organism evidence="2 3">
    <name type="scientific">Crystallibacter crystallopoietes</name>
    <dbReference type="NCBI Taxonomy" id="37928"/>
    <lineage>
        <taxon>Bacteria</taxon>
        <taxon>Bacillati</taxon>
        <taxon>Actinomycetota</taxon>
        <taxon>Actinomycetes</taxon>
        <taxon>Micrococcales</taxon>
        <taxon>Micrococcaceae</taxon>
        <taxon>Crystallibacter</taxon>
    </lineage>
</organism>
<dbReference type="RefSeq" id="WP_074701705.1">
    <property type="nucleotide sequence ID" value="NZ_CP018863.1"/>
</dbReference>
<feature type="transmembrane region" description="Helical" evidence="1">
    <location>
        <begin position="371"/>
        <end position="394"/>
    </location>
</feature>
<feature type="transmembrane region" description="Helical" evidence="1">
    <location>
        <begin position="133"/>
        <end position="152"/>
    </location>
</feature>
<name>A0A1H1FNU8_9MICC</name>
<feature type="transmembrane region" description="Helical" evidence="1">
    <location>
        <begin position="55"/>
        <end position="79"/>
    </location>
</feature>
<keyword evidence="1" id="KW-1133">Transmembrane helix</keyword>
<accession>A0A1H1FNU8</accession>
<feature type="transmembrane region" description="Helical" evidence="1">
    <location>
        <begin position="100"/>
        <end position="121"/>
    </location>
</feature>
<proteinExistence type="predicted"/>
<evidence type="ECO:0000313" key="3">
    <source>
        <dbReference type="Proteomes" id="UP000181917"/>
    </source>
</evidence>
<feature type="transmembrane region" description="Helical" evidence="1">
    <location>
        <begin position="400"/>
        <end position="428"/>
    </location>
</feature>
<protein>
    <submittedName>
        <fullName evidence="2">ABC-2 type transport system permease protein</fullName>
    </submittedName>
</protein>
<reference evidence="2 3" key="1">
    <citation type="submission" date="2016-10" db="EMBL/GenBank/DDBJ databases">
        <authorList>
            <person name="de Groot N.N."/>
        </authorList>
    </citation>
    <scope>NUCLEOTIDE SEQUENCE [LARGE SCALE GENOMIC DNA]</scope>
    <source>
        <strain evidence="2 3">DSM 20117</strain>
    </source>
</reference>
<feature type="transmembrane region" description="Helical" evidence="1">
    <location>
        <begin position="480"/>
        <end position="501"/>
    </location>
</feature>
<keyword evidence="1" id="KW-0812">Transmembrane</keyword>
<feature type="transmembrane region" description="Helical" evidence="1">
    <location>
        <begin position="302"/>
        <end position="320"/>
    </location>
</feature>